<feature type="domain" description="Serine aminopeptidase S33" evidence="1">
    <location>
        <begin position="108"/>
        <end position="356"/>
    </location>
</feature>
<dbReference type="GO" id="GO:0016787">
    <property type="term" value="F:hydrolase activity"/>
    <property type="evidence" value="ECO:0007669"/>
    <property type="project" value="UniProtKB-KW"/>
</dbReference>
<dbReference type="OrthoDB" id="10249433at2759"/>
<accession>A0A1Y1UR06</accession>
<keyword evidence="2" id="KW-0378">Hydrolase</keyword>
<sequence>MSPLWDVVEPYLKGAGLYQPTDLTYGRWNIGHHPPVKDLLNDPKLKHSYRRVFIADEVPVRALDSEIVDLGPETLRSSENWLSYSIWEMPEPDQDGWEEEGRGRGKDLVLIHGLSDYGLRYAPHIRHFLRAGFRVVIPDLPSYGRSTGVHSYIPAPRILSSALHCVLTDLVRHDITEGLEQRKVFLSGSSLGGWTVLYYLSQYPPTTSTAKAASNDETRIQIAGAYVLCPMVSVSAESRPWKVTEYIGRCLRYVAGPLPLAKSLRGKVSDDPRVEEDFFADPLCYHGYVRVATAFMLLDAMAELDASAEKINAPIRLVHGSSDRVTSPSGTLRLFERLPHQDKQVEIFEGYEHIMLKVGIDEQDDAKRQRVLNDWRRWLIDRC</sequence>
<dbReference type="PRINTS" id="PR00111">
    <property type="entry name" value="ABHYDROLASE"/>
</dbReference>
<dbReference type="InterPro" id="IPR000073">
    <property type="entry name" value="AB_hydrolase_1"/>
</dbReference>
<name>A0A1Y1UR06_9TREE</name>
<dbReference type="STRING" id="4999.A0A1Y1UR06"/>
<dbReference type="InterPro" id="IPR051044">
    <property type="entry name" value="MAG_DAG_Lipase"/>
</dbReference>
<gene>
    <name evidence="2" type="ORF">BD324DRAFT_615494</name>
</gene>
<evidence type="ECO:0000313" key="3">
    <source>
        <dbReference type="Proteomes" id="UP000193218"/>
    </source>
</evidence>
<dbReference type="PANTHER" id="PTHR11614">
    <property type="entry name" value="PHOSPHOLIPASE-RELATED"/>
    <property type="match status" value="1"/>
</dbReference>
<dbReference type="InterPro" id="IPR029058">
    <property type="entry name" value="AB_hydrolase_fold"/>
</dbReference>
<dbReference type="AlphaFoldDB" id="A0A1Y1UR06"/>
<evidence type="ECO:0000313" key="2">
    <source>
        <dbReference type="EMBL" id="ORX39914.1"/>
    </source>
</evidence>
<dbReference type="GeneID" id="33556538"/>
<protein>
    <submittedName>
        <fullName evidence="2">Alpha/Beta hydrolase protein</fullName>
    </submittedName>
</protein>
<dbReference type="Gene3D" id="3.40.50.1820">
    <property type="entry name" value="alpha/beta hydrolase"/>
    <property type="match status" value="1"/>
</dbReference>
<proteinExistence type="predicted"/>
<dbReference type="Proteomes" id="UP000193218">
    <property type="component" value="Unassembled WGS sequence"/>
</dbReference>
<organism evidence="2 3">
    <name type="scientific">Kockovaella imperatae</name>
    <dbReference type="NCBI Taxonomy" id="4999"/>
    <lineage>
        <taxon>Eukaryota</taxon>
        <taxon>Fungi</taxon>
        <taxon>Dikarya</taxon>
        <taxon>Basidiomycota</taxon>
        <taxon>Agaricomycotina</taxon>
        <taxon>Tremellomycetes</taxon>
        <taxon>Tremellales</taxon>
        <taxon>Cuniculitremaceae</taxon>
        <taxon>Kockovaella</taxon>
    </lineage>
</organism>
<dbReference type="InParanoid" id="A0A1Y1UR06"/>
<dbReference type="SUPFAM" id="SSF53474">
    <property type="entry name" value="alpha/beta-Hydrolases"/>
    <property type="match status" value="1"/>
</dbReference>
<keyword evidence="3" id="KW-1185">Reference proteome</keyword>
<dbReference type="EMBL" id="NBSH01000002">
    <property type="protein sequence ID" value="ORX39914.1"/>
    <property type="molecule type" value="Genomic_DNA"/>
</dbReference>
<dbReference type="RefSeq" id="XP_021873699.1">
    <property type="nucleotide sequence ID" value="XM_022014730.1"/>
</dbReference>
<dbReference type="Pfam" id="PF12146">
    <property type="entry name" value="Hydrolase_4"/>
    <property type="match status" value="1"/>
</dbReference>
<evidence type="ECO:0000259" key="1">
    <source>
        <dbReference type="Pfam" id="PF12146"/>
    </source>
</evidence>
<reference evidence="2 3" key="1">
    <citation type="submission" date="2017-03" db="EMBL/GenBank/DDBJ databases">
        <title>Widespread Adenine N6-methylation of Active Genes in Fungi.</title>
        <authorList>
            <consortium name="DOE Joint Genome Institute"/>
            <person name="Mondo S.J."/>
            <person name="Dannebaum R.O."/>
            <person name="Kuo R.C."/>
            <person name="Louie K.B."/>
            <person name="Bewick A.J."/>
            <person name="Labutti K."/>
            <person name="Haridas S."/>
            <person name="Kuo A."/>
            <person name="Salamov A."/>
            <person name="Ahrendt S.R."/>
            <person name="Lau R."/>
            <person name="Bowen B.P."/>
            <person name="Lipzen A."/>
            <person name="Sullivan W."/>
            <person name="Andreopoulos W.B."/>
            <person name="Clum A."/>
            <person name="Lindquist E."/>
            <person name="Daum C."/>
            <person name="Northen T.R."/>
            <person name="Ramamoorthy G."/>
            <person name="Schmitz R.J."/>
            <person name="Gryganskyi A."/>
            <person name="Culley D."/>
            <person name="Magnuson J."/>
            <person name="James T.Y."/>
            <person name="O'Malley M.A."/>
            <person name="Stajich J.E."/>
            <person name="Spatafora J.W."/>
            <person name="Visel A."/>
            <person name="Grigoriev I.V."/>
        </authorList>
    </citation>
    <scope>NUCLEOTIDE SEQUENCE [LARGE SCALE GENOMIC DNA]</scope>
    <source>
        <strain evidence="2 3">NRRL Y-17943</strain>
    </source>
</reference>
<comment type="caution">
    <text evidence="2">The sequence shown here is derived from an EMBL/GenBank/DDBJ whole genome shotgun (WGS) entry which is preliminary data.</text>
</comment>
<dbReference type="InterPro" id="IPR022742">
    <property type="entry name" value="Hydrolase_4"/>
</dbReference>
<dbReference type="FunFam" id="3.40.50.1820:FF:000231">
    <property type="entry name" value="Chromosome 1, whole genome shotgun sequence"/>
    <property type="match status" value="1"/>
</dbReference>